<dbReference type="Gene3D" id="3.40.366.10">
    <property type="entry name" value="Malonyl-Coenzyme A Acyl Carrier Protein, domain 2"/>
    <property type="match status" value="1"/>
</dbReference>
<dbReference type="Pfam" id="PF00698">
    <property type="entry name" value="Acyl_transf_1"/>
    <property type="match status" value="1"/>
</dbReference>
<dbReference type="InterPro" id="IPR001227">
    <property type="entry name" value="Ac_transferase_dom_sf"/>
</dbReference>
<dbReference type="SUPFAM" id="SSF55048">
    <property type="entry name" value="Probable ACP-binding domain of malonyl-CoA ACP transacylase"/>
    <property type="match status" value="1"/>
</dbReference>
<dbReference type="Proteomes" id="UP000256269">
    <property type="component" value="Unassembled WGS sequence"/>
</dbReference>
<dbReference type="Gene3D" id="3.30.70.250">
    <property type="entry name" value="Malonyl-CoA ACP transacylase, ACP-binding"/>
    <property type="match status" value="1"/>
</dbReference>
<evidence type="ECO:0000313" key="5">
    <source>
        <dbReference type="Proteomes" id="UP000256269"/>
    </source>
</evidence>
<accession>A0A3E0GWP1</accession>
<feature type="domain" description="Malonyl-CoA:ACP transacylase (MAT)" evidence="3">
    <location>
        <begin position="6"/>
        <end position="307"/>
    </location>
</feature>
<dbReference type="GO" id="GO:0005886">
    <property type="term" value="C:plasma membrane"/>
    <property type="evidence" value="ECO:0007669"/>
    <property type="project" value="TreeGrafter"/>
</dbReference>
<gene>
    <name evidence="4" type="ORF">BCF44_121104</name>
</gene>
<keyword evidence="5" id="KW-1185">Reference proteome</keyword>
<organism evidence="4 5">
    <name type="scientific">Kutzneria buriramensis</name>
    <dbReference type="NCBI Taxonomy" id="1045776"/>
    <lineage>
        <taxon>Bacteria</taxon>
        <taxon>Bacillati</taxon>
        <taxon>Actinomycetota</taxon>
        <taxon>Actinomycetes</taxon>
        <taxon>Pseudonocardiales</taxon>
        <taxon>Pseudonocardiaceae</taxon>
        <taxon>Kutzneria</taxon>
    </lineage>
</organism>
<evidence type="ECO:0000256" key="1">
    <source>
        <dbReference type="ARBA" id="ARBA00022450"/>
    </source>
</evidence>
<dbReference type="GO" id="GO:0005737">
    <property type="term" value="C:cytoplasm"/>
    <property type="evidence" value="ECO:0007669"/>
    <property type="project" value="TreeGrafter"/>
</dbReference>
<dbReference type="GO" id="GO:0004312">
    <property type="term" value="F:fatty acid synthase activity"/>
    <property type="evidence" value="ECO:0007669"/>
    <property type="project" value="TreeGrafter"/>
</dbReference>
<dbReference type="RefSeq" id="WP_116180678.1">
    <property type="nucleotide sequence ID" value="NZ_CP144375.1"/>
</dbReference>
<evidence type="ECO:0000256" key="2">
    <source>
        <dbReference type="ARBA" id="ARBA00022553"/>
    </source>
</evidence>
<name>A0A3E0GWP1_9PSEU</name>
<keyword evidence="2" id="KW-0597">Phosphoprotein</keyword>
<dbReference type="AlphaFoldDB" id="A0A3E0GWP1"/>
<dbReference type="EMBL" id="QUNO01000021">
    <property type="protein sequence ID" value="REH32555.1"/>
    <property type="molecule type" value="Genomic_DNA"/>
</dbReference>
<dbReference type="SMART" id="SM00827">
    <property type="entry name" value="PKS_AT"/>
    <property type="match status" value="1"/>
</dbReference>
<proteinExistence type="predicted"/>
<comment type="caution">
    <text evidence="4">The sequence shown here is derived from an EMBL/GenBank/DDBJ whole genome shotgun (WGS) entry which is preliminary data.</text>
</comment>
<dbReference type="SUPFAM" id="SSF52151">
    <property type="entry name" value="FabD/lysophospholipase-like"/>
    <property type="match status" value="1"/>
</dbReference>
<dbReference type="PANTHER" id="PTHR43775">
    <property type="entry name" value="FATTY ACID SYNTHASE"/>
    <property type="match status" value="1"/>
</dbReference>
<sequence length="335" mass="34926">MDVALLLPGQGAQHLGMAVELYGADRVFTDTVDELFDAMGERGSTLRAEWLAADPELALDDASRAQPLLFTTAYAVGRSLREHGVHPAVMLGHSVGELAAAALGGVFTATEAAALLVARDAATARAPHGGMVAVSASVAEIAEYLDESDDLQGVVVGARNAPRQTVIAGPEPRLTQVVDALAAAGFAGRRVPARQPFHSPSMRAAAAAFEEALAGCRLRPPSIPIMSTRTARLVEPREAVDPAFWAGQLTSPVLFWPALEALLGAGPRLVVETGPGQTLSLLARRHPQVRRGVSAVRPALSAGRDGALNSWTAARTILTAAEPVSHSVKDGVTPF</sequence>
<dbReference type="InterPro" id="IPR016036">
    <property type="entry name" value="Malonyl_transacylase_ACP-bd"/>
</dbReference>
<evidence type="ECO:0000313" key="4">
    <source>
        <dbReference type="EMBL" id="REH32555.1"/>
    </source>
</evidence>
<reference evidence="4 5" key="1">
    <citation type="submission" date="2018-08" db="EMBL/GenBank/DDBJ databases">
        <title>Genomic Encyclopedia of Archaeal and Bacterial Type Strains, Phase II (KMG-II): from individual species to whole genera.</title>
        <authorList>
            <person name="Goeker M."/>
        </authorList>
    </citation>
    <scope>NUCLEOTIDE SEQUENCE [LARGE SCALE GENOMIC DNA]</scope>
    <source>
        <strain evidence="4 5">DSM 45791</strain>
    </source>
</reference>
<keyword evidence="1" id="KW-0596">Phosphopantetheine</keyword>
<dbReference type="GO" id="GO:0071770">
    <property type="term" value="P:DIM/DIP cell wall layer assembly"/>
    <property type="evidence" value="ECO:0007669"/>
    <property type="project" value="TreeGrafter"/>
</dbReference>
<dbReference type="GO" id="GO:0006633">
    <property type="term" value="P:fatty acid biosynthetic process"/>
    <property type="evidence" value="ECO:0007669"/>
    <property type="project" value="TreeGrafter"/>
</dbReference>
<dbReference type="PANTHER" id="PTHR43775:SF37">
    <property type="entry name" value="SI:DKEY-61P9.11"/>
    <property type="match status" value="1"/>
</dbReference>
<dbReference type="InterPro" id="IPR016035">
    <property type="entry name" value="Acyl_Trfase/lysoPLipase"/>
</dbReference>
<dbReference type="InterPro" id="IPR014043">
    <property type="entry name" value="Acyl_transferase_dom"/>
</dbReference>
<evidence type="ECO:0000259" key="3">
    <source>
        <dbReference type="SMART" id="SM00827"/>
    </source>
</evidence>
<protein>
    <submittedName>
        <fullName evidence="4">Malonyl CoA-acyl carrier protein transacylase</fullName>
    </submittedName>
</protein>
<dbReference type="InterPro" id="IPR050091">
    <property type="entry name" value="PKS_NRPS_Biosynth_Enz"/>
</dbReference>
<dbReference type="OrthoDB" id="4726421at2"/>